<keyword evidence="4" id="KW-1185">Reference proteome</keyword>
<evidence type="ECO:0000256" key="1">
    <source>
        <dbReference type="SAM" id="Coils"/>
    </source>
</evidence>
<accession>A0ABU8SIS1</accession>
<proteinExistence type="predicted"/>
<dbReference type="PANTHER" id="PTHR36180:SF2">
    <property type="entry name" value="BRO FAMILY PROTEIN"/>
    <property type="match status" value="1"/>
</dbReference>
<name>A0ABU8SIS1_9LACO</name>
<comment type="caution">
    <text evidence="3">The sequence shown here is derived from an EMBL/GenBank/DDBJ whole genome shotgun (WGS) entry which is preliminary data.</text>
</comment>
<sequence length="383" mass="44052">MLQTPVHELYTEEAVNSQVRYTVIDNTKYYAVRDIATKLLRYSQSNRVANNFPGIIKAKAYLNNQKVVFNFIKSEDVIKFVTKYRTRATPEVMAWAMAVSKIKNEEPKELVKADNFILDGKKVEPKKFNFSGFDLDVFTHKEKPMFFGSQVAKLLGYKDPKNAVWKVVPQKHTEGVAVSNGVDVIGKVTAIDEPGLYKLILKSTLPQAEEFSDWVTDEVLPSIRKHGAYMTPDTVEQAILNPDTMIQIATRLKEEQEERKRLEEQNQMLSVENKRNAVIVETHQKLYDDKRLFTTTQVASHFGFASVGFNRILANLGIQYKPEGSETWILYARYQGKGYTKTETFQRGSKSKMITKWTNKGREFLYKKLKKAGVIDEDWGYKK</sequence>
<dbReference type="PROSITE" id="PS51750">
    <property type="entry name" value="BRO_N"/>
    <property type="match status" value="1"/>
</dbReference>
<dbReference type="RefSeq" id="WP_339970318.1">
    <property type="nucleotide sequence ID" value="NZ_JAWMWG010000003.1"/>
</dbReference>
<organism evidence="3 4">
    <name type="scientific">Holzapfeliella saturejae</name>
    <dbReference type="NCBI Taxonomy" id="3082953"/>
    <lineage>
        <taxon>Bacteria</taxon>
        <taxon>Bacillati</taxon>
        <taxon>Bacillota</taxon>
        <taxon>Bacilli</taxon>
        <taxon>Lactobacillales</taxon>
        <taxon>Lactobacillaceae</taxon>
        <taxon>Holzapfeliella</taxon>
    </lineage>
</organism>
<evidence type="ECO:0000313" key="3">
    <source>
        <dbReference type="EMBL" id="MEJ6348813.1"/>
    </source>
</evidence>
<dbReference type="InterPro" id="IPR003497">
    <property type="entry name" value="BRO_N_domain"/>
</dbReference>
<dbReference type="Pfam" id="PF03374">
    <property type="entry name" value="ANT"/>
    <property type="match status" value="1"/>
</dbReference>
<dbReference type="SMART" id="SM01040">
    <property type="entry name" value="Bro-N"/>
    <property type="match status" value="1"/>
</dbReference>
<dbReference type="InterPro" id="IPR005039">
    <property type="entry name" value="Ant_C"/>
</dbReference>
<feature type="domain" description="Bro-N" evidence="2">
    <location>
        <begin position="120"/>
        <end position="227"/>
    </location>
</feature>
<evidence type="ECO:0000313" key="4">
    <source>
        <dbReference type="Proteomes" id="UP001377804"/>
    </source>
</evidence>
<dbReference type="Pfam" id="PF02498">
    <property type="entry name" value="Bro-N"/>
    <property type="match status" value="1"/>
</dbReference>
<dbReference type="EMBL" id="JAWMWG010000003">
    <property type="protein sequence ID" value="MEJ6348813.1"/>
    <property type="molecule type" value="Genomic_DNA"/>
</dbReference>
<feature type="coiled-coil region" evidence="1">
    <location>
        <begin position="245"/>
        <end position="274"/>
    </location>
</feature>
<dbReference type="PANTHER" id="PTHR36180">
    <property type="entry name" value="DNA-BINDING PROTEIN-RELATED-RELATED"/>
    <property type="match status" value="1"/>
</dbReference>
<dbReference type="Proteomes" id="UP001377804">
    <property type="component" value="Unassembled WGS sequence"/>
</dbReference>
<evidence type="ECO:0000259" key="2">
    <source>
        <dbReference type="PROSITE" id="PS51750"/>
    </source>
</evidence>
<gene>
    <name evidence="3" type="ORF">R4Y45_06235</name>
</gene>
<keyword evidence="1" id="KW-0175">Coiled coil</keyword>
<protein>
    <submittedName>
        <fullName evidence="3">BRO family protein</fullName>
    </submittedName>
</protein>
<reference evidence="3 4" key="1">
    <citation type="submission" date="2023-10" db="EMBL/GenBank/DDBJ databases">
        <title>Holzapfeliella saturejae sp. nov. isolated from Satureja montana flowers.</title>
        <authorList>
            <person name="Alcantara C."/>
            <person name="Zuniga M."/>
            <person name="Landete J.M."/>
            <person name="Monedero V."/>
        </authorList>
    </citation>
    <scope>NUCLEOTIDE SEQUENCE [LARGE SCALE GENOMIC DNA]</scope>
    <source>
        <strain evidence="3 4">He02</strain>
    </source>
</reference>